<evidence type="ECO:0000313" key="1">
    <source>
        <dbReference type="EMBL" id="EQB44568.1"/>
    </source>
</evidence>
<proteinExistence type="predicted"/>
<evidence type="ECO:0000313" key="2">
    <source>
        <dbReference type="Proteomes" id="UP000015530"/>
    </source>
</evidence>
<gene>
    <name evidence="1" type="ORF">CGLO_16681</name>
</gene>
<dbReference type="Proteomes" id="UP000015530">
    <property type="component" value="Unassembled WGS sequence"/>
</dbReference>
<dbReference type="AlphaFoldDB" id="T0JVJ3"/>
<comment type="caution">
    <text evidence="1">The sequence shown here is derived from an EMBL/GenBank/DDBJ whole genome shotgun (WGS) entry which is preliminary data.</text>
</comment>
<dbReference type="EMBL" id="AMYD01003961">
    <property type="protein sequence ID" value="EQB44568.1"/>
    <property type="molecule type" value="Genomic_DNA"/>
</dbReference>
<dbReference type="HOGENOM" id="CLU_3050204_0_0_1"/>
<organism evidence="1 2">
    <name type="scientific">Colletotrichum gloeosporioides (strain Cg-14)</name>
    <name type="common">Anthracnose fungus</name>
    <name type="synonym">Glomerella cingulata</name>
    <dbReference type="NCBI Taxonomy" id="1237896"/>
    <lineage>
        <taxon>Eukaryota</taxon>
        <taxon>Fungi</taxon>
        <taxon>Dikarya</taxon>
        <taxon>Ascomycota</taxon>
        <taxon>Pezizomycotina</taxon>
        <taxon>Sordariomycetes</taxon>
        <taxon>Hypocreomycetidae</taxon>
        <taxon>Glomerellales</taxon>
        <taxon>Glomerellaceae</taxon>
        <taxon>Colletotrichum</taxon>
        <taxon>Colletotrichum gloeosporioides species complex</taxon>
    </lineage>
</organism>
<sequence length="54" mass="5819">MRHGLEAAGILSIQPGRQQTTPAFAMQSRSSHVLPPKQLPATSLLEELTPLIQA</sequence>
<reference evidence="2" key="1">
    <citation type="journal article" date="2013" name="Mol. Plant Microbe Interact.">
        <title>Global aspects of pacC regulation of pathogenicity genes in Colletotrichum gloeosporioides as revealed by transcriptome analysis.</title>
        <authorList>
            <person name="Alkan N."/>
            <person name="Meng X."/>
            <person name="Friedlander G."/>
            <person name="Reuveni E."/>
            <person name="Sukno S."/>
            <person name="Sherman A."/>
            <person name="Thon M."/>
            <person name="Fluhr R."/>
            <person name="Prusky D."/>
        </authorList>
    </citation>
    <scope>NUCLEOTIDE SEQUENCE [LARGE SCALE GENOMIC DNA]</scope>
    <source>
        <strain evidence="2">Cg-14</strain>
    </source>
</reference>
<protein>
    <submittedName>
        <fullName evidence="1">Uncharacterized protein</fullName>
    </submittedName>
</protein>
<accession>T0JVJ3</accession>
<name>T0JVJ3_COLGC</name>